<reference evidence="7" key="1">
    <citation type="submission" date="2016-01" db="EMBL/GenBank/DDBJ databases">
        <title>Reference transcriptome for the parasite Schistocephalus solidus: insights into the molecular evolution of parasitism.</title>
        <authorList>
            <person name="Hebert F.O."/>
            <person name="Grambauer S."/>
            <person name="Barber I."/>
            <person name="Landry C.R."/>
            <person name="Aubin-Horth N."/>
        </authorList>
    </citation>
    <scope>NUCLEOTIDE SEQUENCE</scope>
</reference>
<protein>
    <submittedName>
        <fullName evidence="7">Protein ENL</fullName>
    </submittedName>
</protein>
<feature type="compositionally biased region" description="Basic residues" evidence="5">
    <location>
        <begin position="388"/>
        <end position="397"/>
    </location>
</feature>
<dbReference type="GO" id="GO:0006355">
    <property type="term" value="P:regulation of DNA-templated transcription"/>
    <property type="evidence" value="ECO:0007669"/>
    <property type="project" value="InterPro"/>
</dbReference>
<keyword evidence="3 4" id="KW-0539">Nucleus</keyword>
<dbReference type="Pfam" id="PF03366">
    <property type="entry name" value="YEATS"/>
    <property type="match status" value="1"/>
</dbReference>
<evidence type="ECO:0000256" key="2">
    <source>
        <dbReference type="ARBA" id="ARBA00023163"/>
    </source>
</evidence>
<dbReference type="GO" id="GO:0005634">
    <property type="term" value="C:nucleus"/>
    <property type="evidence" value="ECO:0007669"/>
    <property type="project" value="UniProtKB-SubCell"/>
</dbReference>
<feature type="domain" description="YEATS" evidence="6">
    <location>
        <begin position="53"/>
        <end position="235"/>
    </location>
</feature>
<evidence type="ECO:0000256" key="1">
    <source>
        <dbReference type="ARBA" id="ARBA00023015"/>
    </source>
</evidence>
<proteinExistence type="predicted"/>
<feature type="compositionally biased region" description="Low complexity" evidence="5">
    <location>
        <begin position="787"/>
        <end position="803"/>
    </location>
</feature>
<evidence type="ECO:0000259" key="6">
    <source>
        <dbReference type="PROSITE" id="PS51037"/>
    </source>
</evidence>
<dbReference type="InterPro" id="IPR055129">
    <property type="entry name" value="YEATS_dom"/>
</dbReference>
<dbReference type="EMBL" id="GEEE01018755">
    <property type="protein sequence ID" value="JAP44470.1"/>
    <property type="molecule type" value="Transcribed_RNA"/>
</dbReference>
<evidence type="ECO:0000256" key="4">
    <source>
        <dbReference type="PROSITE-ProRule" id="PRU00376"/>
    </source>
</evidence>
<feature type="compositionally biased region" description="Acidic residues" evidence="5">
    <location>
        <begin position="542"/>
        <end position="551"/>
    </location>
</feature>
<feature type="region of interest" description="Disordered" evidence="5">
    <location>
        <begin position="388"/>
        <end position="811"/>
    </location>
</feature>
<feature type="compositionally biased region" description="Polar residues" evidence="5">
    <location>
        <begin position="652"/>
        <end position="666"/>
    </location>
</feature>
<dbReference type="InterPro" id="IPR038704">
    <property type="entry name" value="YEAST_sf"/>
</dbReference>
<accession>A0A0X3NZC6</accession>
<feature type="region of interest" description="Disordered" evidence="5">
    <location>
        <begin position="334"/>
        <end position="368"/>
    </location>
</feature>
<feature type="compositionally biased region" description="Polar residues" evidence="5">
    <location>
        <begin position="961"/>
        <end position="973"/>
    </location>
</feature>
<feature type="compositionally biased region" description="Low complexity" evidence="5">
    <location>
        <begin position="500"/>
        <end position="517"/>
    </location>
</feature>
<dbReference type="PROSITE" id="PS51037">
    <property type="entry name" value="YEATS"/>
    <property type="match status" value="1"/>
</dbReference>
<feature type="compositionally biased region" description="Gly residues" evidence="5">
    <location>
        <begin position="403"/>
        <end position="415"/>
    </location>
</feature>
<dbReference type="AlphaFoldDB" id="A0A0X3NZC6"/>
<name>A0A0X3NZC6_SCHSO</name>
<evidence type="ECO:0000256" key="5">
    <source>
        <dbReference type="SAM" id="MobiDB-lite"/>
    </source>
</evidence>
<feature type="compositionally biased region" description="Basic and acidic residues" evidence="5">
    <location>
        <begin position="629"/>
        <end position="651"/>
    </location>
</feature>
<comment type="subcellular location">
    <subcellularLocation>
        <location evidence="4">Nucleus</location>
    </subcellularLocation>
</comment>
<evidence type="ECO:0000313" key="7">
    <source>
        <dbReference type="EMBL" id="JAP44470.1"/>
    </source>
</evidence>
<dbReference type="PANTHER" id="PTHR47573">
    <property type="entry name" value="PROTEIN AF-9 HOMOLOG"/>
    <property type="match status" value="1"/>
</dbReference>
<evidence type="ECO:0000256" key="3">
    <source>
        <dbReference type="ARBA" id="ARBA00023242"/>
    </source>
</evidence>
<gene>
    <name evidence="7" type="primary">ENL</name>
    <name evidence="7" type="ORF">TR101387</name>
</gene>
<feature type="compositionally biased region" description="Pro residues" evidence="5">
    <location>
        <begin position="350"/>
        <end position="362"/>
    </location>
</feature>
<keyword evidence="2" id="KW-0804">Transcription</keyword>
<feature type="compositionally biased region" description="Low complexity" evidence="5">
    <location>
        <begin position="471"/>
        <end position="489"/>
    </location>
</feature>
<dbReference type="PANTHER" id="PTHR47573:SF1">
    <property type="entry name" value="PROTEIN AF-9 HOMOLOG"/>
    <property type="match status" value="1"/>
</dbReference>
<keyword evidence="1" id="KW-0805">Transcription regulation</keyword>
<feature type="region of interest" description="Disordered" evidence="5">
    <location>
        <begin position="231"/>
        <end position="253"/>
    </location>
</feature>
<feature type="region of interest" description="Disordered" evidence="5">
    <location>
        <begin position="933"/>
        <end position="973"/>
    </location>
</feature>
<dbReference type="InterPro" id="IPR005033">
    <property type="entry name" value="YEATS"/>
</dbReference>
<organism evidence="7">
    <name type="scientific">Schistocephalus solidus</name>
    <name type="common">Tapeworm</name>
    <dbReference type="NCBI Taxonomy" id="70667"/>
    <lineage>
        <taxon>Eukaryota</taxon>
        <taxon>Metazoa</taxon>
        <taxon>Spiralia</taxon>
        <taxon>Lophotrochozoa</taxon>
        <taxon>Platyhelminthes</taxon>
        <taxon>Cestoda</taxon>
        <taxon>Eucestoda</taxon>
        <taxon>Diphyllobothriidea</taxon>
        <taxon>Diphyllobothriidae</taxon>
        <taxon>Schistocephalus</taxon>
    </lineage>
</organism>
<feature type="non-terminal residue" evidence="7">
    <location>
        <position position="1"/>
    </location>
</feature>
<dbReference type="Gene3D" id="2.60.40.1970">
    <property type="entry name" value="YEATS domain"/>
    <property type="match status" value="1"/>
</dbReference>
<sequence length="973" mass="103654">AILNWLYLPFNCWSRVVGFRKSVHPGSPAASVSLTSSVVSRLDFAWAVTNRSVDRSKEALFVFKVGHSVHRKSKPTITKTHHWRCYVESWNKKYPLSAFVEKVTFKLHDTFENPKQIVRKAPFAIEEDGFGNFQLLIEVNFLDLVTSFTYDITLFERSELHAYRTVRLDTAPEDWPRFTRLGGIAIPVSATQADVQQLLRSIQTTPNQEALHAYSFFPHLADDPAVPTSLTAPALPDRGTISPGKNRPSREARSQALANLGVPLVASDSQARRVSPVHSQSSAAAAVAGHSENATSAVANVSTSLEAASTLQKHKKKLQLKHEAQLLWEQEHQNQPVGAPPRGASLLPQQLPPPSAPAPPPLASSAQPQKERLVLKLSISELESKGFRVSKKSKKERKHESLSGGGGVGSGGSSSGGSISRRHKHRLRTTDSPAAISDQVASCTPSPARSAGGTSRAPLPPVEQAPRERYASTTTGLPPSPSASSPALSGRKRGAGGGKPAALTATLLSCSSASAASPDQQKSARAAETQEEDETGGMAATAEDEGSEDGPQEQLPLPRKLSQPRLEQAASPFGVSGTRMSGDGARKTAVADPVKGCPVTAAAGITGKRSNYSRDEVRHHRKSAASTVKSDRQSSDKRNPEENRRLAKEEVTGTTGEDPFQNTTEEATMMWISRLNGGPQPLVSPLSPAASHSSDSEEVGAEQQAMKESDVRAGSQRSTGAPAETSKNSIKKAPTTVATAGRGSSKPSSLKRPAPVASESVPPPTTAKRKNRKSSPQQMEPPPAPSPSAHSVSSADSSTPPMSVEEPCVEMPQDARGRRCVVKADEQQQHSDPEADEGEVLCLDNDALELLFERLLRLENAALAQRMGYLLLKYTASAGNQSKADRRPAGAELLHSGPPAQMIAFDLRRLPLDCIIQLVELITEDESLAAAAASANHSEALRKPGSGTAAGARDEPAATASGKTQTAKEMTSV</sequence>